<sequence length="106" mass="11510">MRHEIRTSLGSTELKIKQVSKSPPTINVKFINVASTGPASAKMEAQWISMGSNAGYSSFQRTARTSETVTNGAWGCVSVNNAADGIEYEDCQADMDFESNTIELDQ</sequence>
<gene>
    <name evidence="1" type="primary">28954430</name>
</gene>
<dbReference type="EnsemblFungi" id="FOXG_13153T0">
    <property type="protein sequence ID" value="FOXG_13153P0"/>
    <property type="gene ID" value="FOXG_13153"/>
</dbReference>
<evidence type="ECO:0000313" key="1">
    <source>
        <dbReference type="EnsemblFungi" id="FOXG_13153P0"/>
    </source>
</evidence>
<dbReference type="Proteomes" id="UP000002489">
    <property type="component" value="Unassembled WGS sequence"/>
</dbReference>
<evidence type="ECO:0000313" key="2">
    <source>
        <dbReference type="Proteomes" id="UP000002489"/>
    </source>
</evidence>
<name>A0A0D2YA32_FUSOF</name>
<proteinExistence type="predicted"/>
<protein>
    <submittedName>
        <fullName evidence="1">Uncharacterized protein</fullName>
    </submittedName>
</protein>
<dbReference type="AlphaFoldDB" id="A0A0D2YA32"/>
<accession>A0A0D2YA32</accession>
<organism evidence="1 2">
    <name type="scientific">Fusarium oxysporum (strain Fo5176)</name>
    <name type="common">Fusarium vascular wilt</name>
    <dbReference type="NCBI Taxonomy" id="660025"/>
    <lineage>
        <taxon>Eukaryota</taxon>
        <taxon>Fungi</taxon>
        <taxon>Dikarya</taxon>
        <taxon>Ascomycota</taxon>
        <taxon>Pezizomycotina</taxon>
        <taxon>Sordariomycetes</taxon>
        <taxon>Hypocreomycetidae</taxon>
        <taxon>Hypocreales</taxon>
        <taxon>Nectriaceae</taxon>
        <taxon>Fusarium</taxon>
        <taxon>Fusarium oxysporum species complex</taxon>
    </lineage>
</organism>
<reference evidence="1" key="2">
    <citation type="submission" date="2025-08" db="UniProtKB">
        <authorList>
            <consortium name="EnsemblFungi"/>
        </authorList>
    </citation>
    <scope>IDENTIFICATION</scope>
    <source>
        <strain evidence="1">4287 / CBS 123668 / FGSC 9935 / NRRL 34936</strain>
    </source>
</reference>
<reference evidence="2" key="1">
    <citation type="journal article" date="2012" name="Mol. Plant Microbe Interact.">
        <title>A highly conserved effector in Fusarium oxysporum is required for full virulence on Arabidopsis.</title>
        <authorList>
            <person name="Thatcher L.F."/>
            <person name="Gardiner D.M."/>
            <person name="Kazan K."/>
            <person name="Manners J."/>
        </authorList>
    </citation>
    <scope>NUCLEOTIDE SEQUENCE [LARGE SCALE GENOMIC DNA]</scope>
    <source>
        <strain evidence="2">Fo5176</strain>
    </source>
</reference>
<dbReference type="VEuPathDB" id="FungiDB:FOXG_13153"/>